<dbReference type="CDD" id="cd00112">
    <property type="entry name" value="LDLa"/>
    <property type="match status" value="2"/>
</dbReference>
<dbReference type="GO" id="GO:0006897">
    <property type="term" value="P:endocytosis"/>
    <property type="evidence" value="ECO:0007669"/>
    <property type="project" value="UniProtKB-KW"/>
</dbReference>
<dbReference type="PANTHER" id="PTHR46513:SF40">
    <property type="entry name" value="LOW-DENSITY LIPOPROTEIN RECEPTOR-RELATED PROTEIN 6"/>
    <property type="match status" value="1"/>
</dbReference>
<keyword evidence="11" id="KW-0677">Repeat</keyword>
<evidence type="ECO:0000256" key="7">
    <source>
        <dbReference type="ARBA" id="ARBA00022583"/>
    </source>
</evidence>
<keyword evidence="17" id="KW-0325">Glycoprotein</keyword>
<feature type="domain" description="EGF-like" evidence="22">
    <location>
        <begin position="867"/>
        <end position="909"/>
    </location>
</feature>
<sequence length="1541" mass="172973">MYIYILSCLHHGCLNYFLFPCPPGEPLLLYANRRDLRIVDAAHEKSNATVVVGGLEDAAAVDYVFSQGLIYWSDVSEEAIKRTFFNQSGGSAMQTVVPGLASPDGLACDWLGRKLYWTDSETNRIEVSELDGSLRKVLFWQELDQPRAIALDPERGFMYWTDWGEIPKIERAGMDGTNRSMIIDKEIYWPNGLTLDYGQQKLYWADAKHNFIHRCNLDGTSREVVVKGELPHPFALTLYEDTLFWTDWNTHSIHSCRKQTGAEQRVVHSDIFSPMDIHVFSPKRQPDLSSSCSLNNGGCSHLCLLSPVKPFHQCACPTGVQLLEDGQTCRDGATQMLLLARRTDLRQISLDTPDFTDIILQVDDIRHAIAIDYDPVEGYIYWTDDDVKAIRRSLLDGSDAQFVVTLQVNHPDGIAVDWIARNLYWTDTGTDRIEVTRLNGTMRKILISEDLDEPRAIVLDPVAGYMYWTDWGEVPKIERADLDGMERVVMVNTSLGWPNGLALDYDQRKIYWGDAKTDKIEVMNMDGSGRRVLVEDKLPHIFGFTLLGDYIYWTDWQRRSIERVHKRSAEREFIIDQLPDLMGLKATYVHKTFGTNPCAENNGGCSHLCLYKPQGIQCGCPIGLELIADMRTCIVPEAFLLFSRHTDIRRISLETNNNNVAIPLTGVKEASALDFDVTDNRIYWTDITLKTISRAFMNGSALEHVVEFGLDYPEGMAVDWLGKNLYWADTGTNRIEVAKLDGQHRQVLVWKDLDSPRALALDPAEGTRTRRAGFGLVLDLFRAGFSLVYDRFIKIINIDREVIADDLPHPFGLTQYQDYIYWTDWSQRSIERANKTSGQNRTVIQGHLDYVMDILVFHSSRQGGWNACASTNGHCSHLCLAVPVSSFVCGCPAHFSLNYDNKTSPTSFLLFSQKMAINRMVIDEQQSPDIILPIHSLRNVRAIDYDPLDKQLYWIDSKQNVIRRAQEDGNQSMTVVSSSLSGPNQGLQLYDLSIDIYSRFIYWTSEVTNVINVTRTDGSRVGVVLRGEHDKPRAIVVNPERGYMYFTNLLERSPKIERAALDGTEREVLFFSGLGKPVALAIDSEVGKLFWVDSDLRRIESSDLSGANRIVIADSNILQPVGLTVFGNHLYWIDKQQQMIERIDKATREGRTKIQARIAYLSDIHAVHELDMREYGKHPCTWDNGGCSHICIVKGDGTTRCSCPVHLVLLPDELSCGEPPTCSPEQFSCTSGEVDCIPQAWRCDGYPECDDSSDEEDCPVCSESEFQCDSRQCIDLSLRCNGEINCQDRSDENKYPTEEPPPPPNNTISSIVGVVMALFVVGAIYFVCQRVLCPQMKDDGETVTNDFVVHGPSSVPLALSNTPTLLSHLSGMSRGKSVIGSLSIMGGSSGPPYDRAHVTGASSSSSSSTKGTYFPPILNPPPSPATVRSQYTMEFGYSSNSPSTHSYRPYTYRHFAPPTTPCSTDVCDSDYTPGRQVPLKAKGYASDLNYDSEPFPPPPTPRSQYLSAEENCESCPPSPYTERSYSHHLYPPPPSPCTDSS</sequence>
<evidence type="ECO:0000256" key="6">
    <source>
        <dbReference type="ARBA" id="ARBA00022553"/>
    </source>
</evidence>
<organism evidence="23 24">
    <name type="scientific">Amphiprion ocellaris</name>
    <name type="common">Clown anemonefish</name>
    <dbReference type="NCBI Taxonomy" id="80972"/>
    <lineage>
        <taxon>Eukaryota</taxon>
        <taxon>Metazoa</taxon>
        <taxon>Chordata</taxon>
        <taxon>Craniata</taxon>
        <taxon>Vertebrata</taxon>
        <taxon>Euteleostomi</taxon>
        <taxon>Actinopterygii</taxon>
        <taxon>Neopterygii</taxon>
        <taxon>Teleostei</taxon>
        <taxon>Neoteleostei</taxon>
        <taxon>Acanthomorphata</taxon>
        <taxon>Ovalentaria</taxon>
        <taxon>Pomacentridae</taxon>
        <taxon>Amphiprion</taxon>
    </lineage>
</organism>
<proteinExistence type="inferred from homology"/>
<feature type="repeat" description="LDL-receptor class B" evidence="19">
    <location>
        <begin position="200"/>
        <end position="242"/>
    </location>
</feature>
<dbReference type="GO" id="GO:0007399">
    <property type="term" value="P:nervous system development"/>
    <property type="evidence" value="ECO:0007669"/>
    <property type="project" value="TreeGrafter"/>
</dbReference>
<dbReference type="Ensembl" id="ENSAOCT00000026223.2">
    <property type="protein sequence ID" value="ENSAOCP00000030853.2"/>
    <property type="gene ID" value="ENSAOCG00000022147.2"/>
</dbReference>
<evidence type="ECO:0000256" key="21">
    <source>
        <dbReference type="SAM" id="Phobius"/>
    </source>
</evidence>
<dbReference type="FunFam" id="4.10.400.10:FF:000016">
    <property type="entry name" value="Low-density lipoprotein receptor-related protein 6"/>
    <property type="match status" value="1"/>
</dbReference>
<dbReference type="GO" id="GO:0060070">
    <property type="term" value="P:canonical Wnt signaling pathway"/>
    <property type="evidence" value="ECO:0007669"/>
    <property type="project" value="UniProtKB-ARBA"/>
</dbReference>
<dbReference type="FunFam" id="2.120.10.30:FF:000001">
    <property type="entry name" value="Low-density lipoprotein receptor-related protein 6"/>
    <property type="match status" value="1"/>
</dbReference>
<feature type="disulfide bond" evidence="18">
    <location>
        <begin position="1261"/>
        <end position="1273"/>
    </location>
</feature>
<dbReference type="STRING" id="80972.ENSAOCP00000030853"/>
<dbReference type="InterPro" id="IPR011042">
    <property type="entry name" value="6-blade_b-propeller_TolB-like"/>
</dbReference>
<dbReference type="PROSITE" id="PS51120">
    <property type="entry name" value="LDLRB"/>
    <property type="match status" value="14"/>
</dbReference>
<dbReference type="Gene3D" id="2.10.25.10">
    <property type="entry name" value="Laminin"/>
    <property type="match status" value="1"/>
</dbReference>
<feature type="repeat" description="LDL-receptor class B" evidence="19">
    <location>
        <begin position="421"/>
        <end position="463"/>
    </location>
</feature>
<dbReference type="SMART" id="SM00181">
    <property type="entry name" value="EGF"/>
    <property type="match status" value="4"/>
</dbReference>
<keyword evidence="13 21" id="KW-1133">Transmembrane helix</keyword>
<dbReference type="FunFam" id="2.120.10.30:FF:000017">
    <property type="entry name" value="Low-density lipoprotein receptor-related protein 6"/>
    <property type="match status" value="1"/>
</dbReference>
<feature type="repeat" description="LDL-receptor class B" evidence="19">
    <location>
        <begin position="464"/>
        <end position="507"/>
    </location>
</feature>
<feature type="repeat" description="LDL-receptor class B" evidence="19">
    <location>
        <begin position="1087"/>
        <end position="1129"/>
    </location>
</feature>
<feature type="compositionally biased region" description="Pro residues" evidence="20">
    <location>
        <begin position="1530"/>
        <end position="1541"/>
    </location>
</feature>
<reference evidence="23" key="3">
    <citation type="submission" date="2025-09" db="UniProtKB">
        <authorList>
            <consortium name="Ensembl"/>
        </authorList>
    </citation>
    <scope>IDENTIFICATION</scope>
</reference>
<feature type="domain" description="EGF-like" evidence="22">
    <location>
        <begin position="597"/>
        <end position="634"/>
    </location>
</feature>
<evidence type="ECO:0000259" key="22">
    <source>
        <dbReference type="SMART" id="SM00181"/>
    </source>
</evidence>
<evidence type="ECO:0000256" key="14">
    <source>
        <dbReference type="ARBA" id="ARBA00023136"/>
    </source>
</evidence>
<dbReference type="GO" id="GO:0005783">
    <property type="term" value="C:endoplasmic reticulum"/>
    <property type="evidence" value="ECO:0007669"/>
    <property type="project" value="UniProtKB-SubCell"/>
</dbReference>
<feature type="repeat" description="LDL-receptor class B" evidence="19">
    <location>
        <begin position="723"/>
        <end position="765"/>
    </location>
</feature>
<reference evidence="23" key="2">
    <citation type="submission" date="2025-08" db="UniProtKB">
        <authorList>
            <consortium name="Ensembl"/>
        </authorList>
    </citation>
    <scope>IDENTIFICATION</scope>
</reference>
<dbReference type="PRINTS" id="PR00261">
    <property type="entry name" value="LDLRECEPTOR"/>
</dbReference>
<comment type="similarity">
    <text evidence="3">Belongs to the LDLR family.</text>
</comment>
<keyword evidence="6" id="KW-0597">Phosphoprotein</keyword>
<evidence type="ECO:0000256" key="2">
    <source>
        <dbReference type="ARBA" id="ARBA00004479"/>
    </source>
</evidence>
<feature type="repeat" description="LDL-receptor class B" evidence="19">
    <location>
        <begin position="680"/>
        <end position="722"/>
    </location>
</feature>
<dbReference type="GO" id="GO:0009888">
    <property type="term" value="P:tissue development"/>
    <property type="evidence" value="ECO:0007669"/>
    <property type="project" value="UniProtKB-ARBA"/>
</dbReference>
<evidence type="ECO:0000256" key="13">
    <source>
        <dbReference type="ARBA" id="ARBA00022989"/>
    </source>
</evidence>
<feature type="domain" description="EGF-like" evidence="22">
    <location>
        <begin position="291"/>
        <end position="330"/>
    </location>
</feature>
<dbReference type="Gene3D" id="2.120.10.30">
    <property type="entry name" value="TolB, C-terminal domain"/>
    <property type="match status" value="5"/>
</dbReference>
<evidence type="ECO:0000256" key="11">
    <source>
        <dbReference type="ARBA" id="ARBA00022737"/>
    </source>
</evidence>
<dbReference type="SUPFAM" id="SSF57196">
    <property type="entry name" value="EGF/Laminin"/>
    <property type="match status" value="4"/>
</dbReference>
<dbReference type="SUPFAM" id="SSF63825">
    <property type="entry name" value="YWTD domain"/>
    <property type="match status" value="4"/>
</dbReference>
<dbReference type="GeneTree" id="ENSGT00940000158990"/>
<evidence type="ECO:0000256" key="8">
    <source>
        <dbReference type="ARBA" id="ARBA00022687"/>
    </source>
</evidence>
<keyword evidence="7" id="KW-0254">Endocytosis</keyword>
<feature type="repeat" description="LDL-receptor class B" evidence="19">
    <location>
        <begin position="378"/>
        <end position="420"/>
    </location>
</feature>
<feature type="repeat" description="LDL-receptor class B" evidence="19">
    <location>
        <begin position="818"/>
        <end position="860"/>
    </location>
</feature>
<keyword evidence="10" id="KW-0732">Signal</keyword>
<comment type="caution">
    <text evidence="18">Lacks conserved residue(s) required for the propagation of feature annotation.</text>
</comment>
<keyword evidence="8" id="KW-0879">Wnt signaling pathway</keyword>
<feature type="disulfide bond" evidence="18">
    <location>
        <begin position="1268"/>
        <end position="1286"/>
    </location>
</feature>
<dbReference type="InterPro" id="IPR036055">
    <property type="entry name" value="LDL_receptor-like_sf"/>
</dbReference>
<dbReference type="GO" id="GO:0045944">
    <property type="term" value="P:positive regulation of transcription by RNA polymerase II"/>
    <property type="evidence" value="ECO:0007669"/>
    <property type="project" value="UniProtKB-ARBA"/>
</dbReference>
<dbReference type="GO" id="GO:0017147">
    <property type="term" value="F:Wnt-protein binding"/>
    <property type="evidence" value="ECO:0007669"/>
    <property type="project" value="UniProtKB-ARBA"/>
</dbReference>
<evidence type="ECO:0000313" key="23">
    <source>
        <dbReference type="Ensembl" id="ENSAOCP00000030853.2"/>
    </source>
</evidence>
<evidence type="ECO:0000256" key="9">
    <source>
        <dbReference type="ARBA" id="ARBA00022692"/>
    </source>
</evidence>
<dbReference type="PROSITE" id="PS50068">
    <property type="entry name" value="LDLRA_2"/>
    <property type="match status" value="2"/>
</dbReference>
<evidence type="ECO:0000256" key="18">
    <source>
        <dbReference type="PROSITE-ProRule" id="PRU00124"/>
    </source>
</evidence>
<dbReference type="SUPFAM" id="SSF57424">
    <property type="entry name" value="LDL receptor-like module"/>
    <property type="match status" value="2"/>
</dbReference>
<evidence type="ECO:0000256" key="1">
    <source>
        <dbReference type="ARBA" id="ARBA00004240"/>
    </source>
</evidence>
<keyword evidence="15 18" id="KW-1015">Disulfide bond</keyword>
<dbReference type="Pfam" id="PF00057">
    <property type="entry name" value="Ldl_recept_a"/>
    <property type="match status" value="2"/>
</dbReference>
<evidence type="ECO:0000256" key="19">
    <source>
        <dbReference type="PROSITE-ProRule" id="PRU00461"/>
    </source>
</evidence>
<evidence type="ECO:0000256" key="4">
    <source>
        <dbReference type="ARBA" id="ARBA00022473"/>
    </source>
</evidence>
<feature type="repeat" description="LDL-receptor class B" evidence="19">
    <location>
        <begin position="113"/>
        <end position="155"/>
    </location>
</feature>
<evidence type="ECO:0000256" key="3">
    <source>
        <dbReference type="ARBA" id="ARBA00009939"/>
    </source>
</evidence>
<dbReference type="Proteomes" id="UP001501940">
    <property type="component" value="Chromosome 21"/>
</dbReference>
<keyword evidence="9 21" id="KW-0812">Transmembrane</keyword>
<feature type="repeat" description="LDL-receptor class B" evidence="19">
    <location>
        <begin position="508"/>
        <end position="550"/>
    </location>
</feature>
<evidence type="ECO:0000256" key="15">
    <source>
        <dbReference type="ARBA" id="ARBA00023157"/>
    </source>
</evidence>
<dbReference type="GO" id="GO:0048513">
    <property type="term" value="P:animal organ development"/>
    <property type="evidence" value="ECO:0007669"/>
    <property type="project" value="UniProtKB-ARBA"/>
</dbReference>
<dbReference type="GO" id="GO:0016020">
    <property type="term" value="C:membrane"/>
    <property type="evidence" value="ECO:0007669"/>
    <property type="project" value="UniProtKB-SubCell"/>
</dbReference>
<dbReference type="Gene3D" id="4.10.400.10">
    <property type="entry name" value="Low-density Lipoprotein Receptor"/>
    <property type="match status" value="2"/>
</dbReference>
<feature type="transmembrane region" description="Helical" evidence="21">
    <location>
        <begin position="1308"/>
        <end position="1328"/>
    </location>
</feature>
<keyword evidence="12" id="KW-0256">Endoplasmic reticulum</keyword>
<feature type="repeat" description="LDL-receptor class B" evidence="19">
    <location>
        <begin position="156"/>
        <end position="199"/>
    </location>
</feature>
<dbReference type="SMART" id="SM00135">
    <property type="entry name" value="LY"/>
    <property type="match status" value="18"/>
</dbReference>
<keyword evidence="5" id="KW-0245">EGF-like domain</keyword>
<dbReference type="SMART" id="SM00192">
    <property type="entry name" value="LDLa"/>
    <property type="match status" value="2"/>
</dbReference>
<accession>A0A3Q1CY91</accession>
<dbReference type="OMA" id="VNPCKVN"/>
<comment type="subcellular location">
    <subcellularLocation>
        <location evidence="1">Endoplasmic reticulum</location>
    </subcellularLocation>
    <subcellularLocation>
        <location evidence="2">Membrane</location>
        <topology evidence="2">Single-pass type I membrane protein</topology>
    </subcellularLocation>
</comment>
<feature type="repeat" description="LDL-receptor class B" evidence="19">
    <location>
        <begin position="1042"/>
        <end position="1086"/>
    </location>
</feature>
<feature type="domain" description="EGF-like" evidence="22">
    <location>
        <begin position="1179"/>
        <end position="1223"/>
    </location>
</feature>
<name>A0A3Q1CY91_AMPOC</name>
<evidence type="ECO:0000256" key="5">
    <source>
        <dbReference type="ARBA" id="ARBA00022536"/>
    </source>
</evidence>
<feature type="region of interest" description="Disordered" evidence="20">
    <location>
        <begin position="1397"/>
        <end position="1421"/>
    </location>
</feature>
<evidence type="ECO:0000256" key="12">
    <source>
        <dbReference type="ARBA" id="ARBA00022824"/>
    </source>
</evidence>
<keyword evidence="14 21" id="KW-0472">Membrane</keyword>
<evidence type="ECO:0000256" key="20">
    <source>
        <dbReference type="SAM" id="MobiDB-lite"/>
    </source>
</evidence>
<feature type="disulfide bond" evidence="18">
    <location>
        <begin position="1243"/>
        <end position="1258"/>
    </location>
</feature>
<dbReference type="GO" id="GO:0009653">
    <property type="term" value="P:anatomical structure morphogenesis"/>
    <property type="evidence" value="ECO:0007669"/>
    <property type="project" value="UniProtKB-ARBA"/>
</dbReference>
<reference evidence="23 24" key="1">
    <citation type="submission" date="2022-01" db="EMBL/GenBank/DDBJ databases">
        <title>A chromosome-scale genome assembly of the false clownfish, Amphiprion ocellaris.</title>
        <authorList>
            <person name="Ryu T."/>
        </authorList>
    </citation>
    <scope>NUCLEOTIDE SEQUENCE [LARGE SCALE GENOMIC DNA]</scope>
</reference>
<feature type="repeat" description="LDL-receptor class B" evidence="19">
    <location>
        <begin position="950"/>
        <end position="993"/>
    </location>
</feature>
<evidence type="ECO:0000256" key="17">
    <source>
        <dbReference type="ARBA" id="ARBA00023180"/>
    </source>
</evidence>
<dbReference type="FunFam" id="2.120.10.30:FF:000241">
    <property type="entry name" value="Low-density lipoprotein receptor-related protein 6"/>
    <property type="match status" value="2"/>
</dbReference>
<dbReference type="InterPro" id="IPR000742">
    <property type="entry name" value="EGF"/>
</dbReference>
<dbReference type="InterPro" id="IPR000033">
    <property type="entry name" value="LDLR_classB_rpt"/>
</dbReference>
<protein>
    <recommendedName>
        <fullName evidence="22">EGF-like domain-containing protein</fullName>
    </recommendedName>
</protein>
<dbReference type="PANTHER" id="PTHR46513">
    <property type="entry name" value="VITELLOGENIN RECEPTOR-LIKE PROTEIN-RELATED-RELATED"/>
    <property type="match status" value="1"/>
</dbReference>
<dbReference type="InterPro" id="IPR002172">
    <property type="entry name" value="LDrepeatLR_classA_rpt"/>
</dbReference>
<keyword evidence="24" id="KW-1185">Reference proteome</keyword>
<keyword evidence="16" id="KW-0675">Receptor</keyword>
<feature type="repeat" description="LDL-receptor class B" evidence="19">
    <location>
        <begin position="999"/>
        <end position="1041"/>
    </location>
</feature>
<feature type="region of interest" description="Disordered" evidence="20">
    <location>
        <begin position="1486"/>
        <end position="1541"/>
    </location>
</feature>
<dbReference type="Pfam" id="PF14670">
    <property type="entry name" value="FXa_inhibition"/>
    <property type="match status" value="3"/>
</dbReference>
<dbReference type="InterPro" id="IPR050778">
    <property type="entry name" value="Cueball_EGF_LRP_Nidogen"/>
</dbReference>
<evidence type="ECO:0000256" key="10">
    <source>
        <dbReference type="ARBA" id="ARBA00022729"/>
    </source>
</evidence>
<gene>
    <name evidence="23" type="primary">LRP6</name>
</gene>
<evidence type="ECO:0000313" key="24">
    <source>
        <dbReference type="Proteomes" id="UP001501940"/>
    </source>
</evidence>
<dbReference type="Pfam" id="PF00058">
    <property type="entry name" value="Ldl_recept_b"/>
    <property type="match status" value="11"/>
</dbReference>
<keyword evidence="4" id="KW-0217">Developmental protein</keyword>
<evidence type="ECO:0000256" key="16">
    <source>
        <dbReference type="ARBA" id="ARBA00023170"/>
    </source>
</evidence>